<reference evidence="3 4" key="1">
    <citation type="submission" date="2018-06" db="EMBL/GenBank/DDBJ databases">
        <title>Comparative genomics reveals the genomic features of Rhizophagus irregularis, R. cerebriforme, R. diaphanum and Gigaspora rosea, and their symbiotic lifestyle signature.</title>
        <authorList>
            <person name="Morin E."/>
            <person name="San Clemente H."/>
            <person name="Chen E.C.H."/>
            <person name="De La Providencia I."/>
            <person name="Hainaut M."/>
            <person name="Kuo A."/>
            <person name="Kohler A."/>
            <person name="Murat C."/>
            <person name="Tang N."/>
            <person name="Roy S."/>
            <person name="Loubradou J."/>
            <person name="Henrissat B."/>
            <person name="Grigoriev I.V."/>
            <person name="Corradi N."/>
            <person name="Roux C."/>
            <person name="Martin F.M."/>
        </authorList>
    </citation>
    <scope>NUCLEOTIDE SEQUENCE [LARGE SCALE GENOMIC DNA]</scope>
    <source>
        <strain evidence="3 4">DAOM 227022</strain>
    </source>
</reference>
<accession>A0A397TR01</accession>
<evidence type="ECO:0000256" key="2">
    <source>
        <dbReference type="SAM" id="Phobius"/>
    </source>
</evidence>
<dbReference type="AlphaFoldDB" id="A0A397TR01"/>
<evidence type="ECO:0000313" key="3">
    <source>
        <dbReference type="EMBL" id="RIA99035.1"/>
    </source>
</evidence>
<organism evidence="3 4">
    <name type="scientific">Glomus cerebriforme</name>
    <dbReference type="NCBI Taxonomy" id="658196"/>
    <lineage>
        <taxon>Eukaryota</taxon>
        <taxon>Fungi</taxon>
        <taxon>Fungi incertae sedis</taxon>
        <taxon>Mucoromycota</taxon>
        <taxon>Glomeromycotina</taxon>
        <taxon>Glomeromycetes</taxon>
        <taxon>Glomerales</taxon>
        <taxon>Glomeraceae</taxon>
        <taxon>Glomus</taxon>
    </lineage>
</organism>
<keyword evidence="2" id="KW-0812">Transmembrane</keyword>
<dbReference type="EMBL" id="QKYT01000008">
    <property type="protein sequence ID" value="RIA99035.1"/>
    <property type="molecule type" value="Genomic_DNA"/>
</dbReference>
<feature type="transmembrane region" description="Helical" evidence="2">
    <location>
        <begin position="84"/>
        <end position="110"/>
    </location>
</feature>
<keyword evidence="2" id="KW-0472">Membrane</keyword>
<keyword evidence="2" id="KW-1133">Transmembrane helix</keyword>
<feature type="transmembrane region" description="Helical" evidence="2">
    <location>
        <begin position="116"/>
        <end position="144"/>
    </location>
</feature>
<keyword evidence="4" id="KW-1185">Reference proteome</keyword>
<feature type="transmembrane region" description="Helical" evidence="2">
    <location>
        <begin position="7"/>
        <end position="26"/>
    </location>
</feature>
<protein>
    <submittedName>
        <fullName evidence="3">Uncharacterized protein</fullName>
    </submittedName>
</protein>
<dbReference type="Proteomes" id="UP000265703">
    <property type="component" value="Unassembled WGS sequence"/>
</dbReference>
<gene>
    <name evidence="3" type="ORF">C1645_558438</name>
</gene>
<dbReference type="OrthoDB" id="2152535at2759"/>
<feature type="region of interest" description="Disordered" evidence="1">
    <location>
        <begin position="222"/>
        <end position="243"/>
    </location>
</feature>
<evidence type="ECO:0000256" key="1">
    <source>
        <dbReference type="SAM" id="MobiDB-lite"/>
    </source>
</evidence>
<proteinExistence type="predicted"/>
<name>A0A397TR01_9GLOM</name>
<sequence>MLYYPSLITFIVPLGFNTIMTFFILIRELSNNHDFYTWFRTYHNVAAIFTFCSIVDVDSLTMINSKLAGLAAFDAPISPSTEHWILLATIWNFIIEDTCQLIIQIIYIFLSVNYEIIPFLNLVSASLLWICIVLGRSYHLFLYFKNRRRDQRRKVFMAEYTNLNNNGGGDNNGNGNEVLDIRSVEYVLAPPLEEVSPATIRPPSWWLNTDQQYSSRNIIPNNGVAGDGGNNGGRQNVARSDYQPLERRSSLYIGSFDDENEIGVAGPSTVYNRRGDSDGISYEMIGSEHDNTNENIGIGGYERVYDADRTSQDLENNREI</sequence>
<evidence type="ECO:0000313" key="4">
    <source>
        <dbReference type="Proteomes" id="UP000265703"/>
    </source>
</evidence>
<comment type="caution">
    <text evidence="3">The sequence shown here is derived from an EMBL/GenBank/DDBJ whole genome shotgun (WGS) entry which is preliminary data.</text>
</comment>
<dbReference type="STRING" id="658196.A0A397TR01"/>